<dbReference type="KEGG" id="nano:G5V58_19775"/>
<organism evidence="1 2">
    <name type="scientific">Nocardioides anomalus</name>
    <dbReference type="NCBI Taxonomy" id="2712223"/>
    <lineage>
        <taxon>Bacteria</taxon>
        <taxon>Bacillati</taxon>
        <taxon>Actinomycetota</taxon>
        <taxon>Actinomycetes</taxon>
        <taxon>Propionibacteriales</taxon>
        <taxon>Nocardioidaceae</taxon>
        <taxon>Nocardioides</taxon>
    </lineage>
</organism>
<evidence type="ECO:0000313" key="1">
    <source>
        <dbReference type="EMBL" id="QIG44722.1"/>
    </source>
</evidence>
<name>A0A6G6WHM3_9ACTN</name>
<dbReference type="EMBL" id="CP049257">
    <property type="protein sequence ID" value="QIG44722.1"/>
    <property type="molecule type" value="Genomic_DNA"/>
</dbReference>
<dbReference type="RefSeq" id="WP_165236549.1">
    <property type="nucleotide sequence ID" value="NZ_CP049257.1"/>
</dbReference>
<dbReference type="Proteomes" id="UP000502996">
    <property type="component" value="Chromosome"/>
</dbReference>
<protein>
    <submittedName>
        <fullName evidence="1">Uncharacterized protein</fullName>
    </submittedName>
</protein>
<proteinExistence type="predicted"/>
<dbReference type="AlphaFoldDB" id="A0A6G6WHM3"/>
<evidence type="ECO:0000313" key="2">
    <source>
        <dbReference type="Proteomes" id="UP000502996"/>
    </source>
</evidence>
<keyword evidence="2" id="KW-1185">Reference proteome</keyword>
<gene>
    <name evidence="1" type="ORF">G5V58_19775</name>
</gene>
<sequence length="74" mass="7869">MPFDRLSTPQLCALWRKSAAALAGARTPASKARVAGLRAALLDELEGREPEAMAAWLADPTGEPLGPSAYLVRH</sequence>
<accession>A0A6G6WHM3</accession>
<reference evidence="1 2" key="1">
    <citation type="submission" date="2020-02" db="EMBL/GenBank/DDBJ databases">
        <title>Full genome sequence of Nocardioides sp. R-3366.</title>
        <authorList>
            <person name="Im W.-T."/>
        </authorList>
    </citation>
    <scope>NUCLEOTIDE SEQUENCE [LARGE SCALE GENOMIC DNA]</scope>
    <source>
        <strain evidence="1 2">R-3366</strain>
    </source>
</reference>